<evidence type="ECO:0000256" key="1">
    <source>
        <dbReference type="ARBA" id="ARBA00022771"/>
    </source>
</evidence>
<dbReference type="AlphaFoldDB" id="A0A0X3P7J2"/>
<evidence type="ECO:0000256" key="2">
    <source>
        <dbReference type="ARBA" id="ARBA00022833"/>
    </source>
</evidence>
<keyword evidence="1 3" id="KW-0863">Zinc-finger</keyword>
<evidence type="ECO:0000256" key="3">
    <source>
        <dbReference type="PROSITE-ProRule" id="PRU00175"/>
    </source>
</evidence>
<sequence length="291" mass="33090">MEGINNFAIECELLRSLYPEEIFTYEVDNNIVTKGRFAAHPKVLLKTIVVGPDYNRQLYFTKKITDVSSVMGCQYELDYLPPIYLDFHESMEENCPRKVISPYSMWLSSESTACLKSELESILKNPTYESPLWSCFEYVENNAMHLLFPVSTSGCCLIDLLSVFDNDEFMSKQSLEVLLGTNEAELEARYQSSYHECPVCAFSKKGSKFFRLSQCAHTACLSCMKEAFSMQVNQGFNEGNPQCLFCDSNATQFEVSAHPPSTSTNLLEASACQSGYFSMTPTYFIMYEMFI</sequence>
<organism evidence="5">
    <name type="scientific">Schistocephalus solidus</name>
    <name type="common">Tapeworm</name>
    <dbReference type="NCBI Taxonomy" id="70667"/>
    <lineage>
        <taxon>Eukaryota</taxon>
        <taxon>Metazoa</taxon>
        <taxon>Spiralia</taxon>
        <taxon>Lophotrochozoa</taxon>
        <taxon>Platyhelminthes</taxon>
        <taxon>Cestoda</taxon>
        <taxon>Eucestoda</taxon>
        <taxon>Diphyllobothriidea</taxon>
        <taxon>Diphyllobothriidae</taxon>
        <taxon>Schistocephalus</taxon>
    </lineage>
</organism>
<dbReference type="EMBL" id="GEEE01015340">
    <property type="protein sequence ID" value="JAP47885.1"/>
    <property type="molecule type" value="Transcribed_RNA"/>
</dbReference>
<keyword evidence="1 3" id="KW-0479">Metal-binding</keyword>
<accession>A0A0X3P7J2</accession>
<dbReference type="Gene3D" id="3.30.40.10">
    <property type="entry name" value="Zinc/RING finger domain, C3HC4 (zinc finger)"/>
    <property type="match status" value="1"/>
</dbReference>
<evidence type="ECO:0000259" key="4">
    <source>
        <dbReference type="PROSITE" id="PS50089"/>
    </source>
</evidence>
<feature type="domain" description="RING-type" evidence="4">
    <location>
        <begin position="197"/>
        <end position="247"/>
    </location>
</feature>
<dbReference type="GO" id="GO:0008270">
    <property type="term" value="F:zinc ion binding"/>
    <property type="evidence" value="ECO:0007669"/>
    <property type="project" value="UniProtKB-KW"/>
</dbReference>
<gene>
    <name evidence="5" type="ORF">TR123006</name>
</gene>
<proteinExistence type="predicted"/>
<dbReference type="SUPFAM" id="SSF57850">
    <property type="entry name" value="RING/U-box"/>
    <property type="match status" value="1"/>
</dbReference>
<dbReference type="InterPro" id="IPR013083">
    <property type="entry name" value="Znf_RING/FYVE/PHD"/>
</dbReference>
<evidence type="ECO:0000313" key="5">
    <source>
        <dbReference type="EMBL" id="JAP47885.1"/>
    </source>
</evidence>
<dbReference type="PROSITE" id="PS50089">
    <property type="entry name" value="ZF_RING_2"/>
    <property type="match status" value="1"/>
</dbReference>
<name>A0A0X3P7J2_SCHSO</name>
<reference evidence="5" key="1">
    <citation type="submission" date="2016-01" db="EMBL/GenBank/DDBJ databases">
        <title>Reference transcriptome for the parasite Schistocephalus solidus: insights into the molecular evolution of parasitism.</title>
        <authorList>
            <person name="Hebert F.O."/>
            <person name="Grambauer S."/>
            <person name="Barber I."/>
            <person name="Landry C.R."/>
            <person name="Aubin-Horth N."/>
        </authorList>
    </citation>
    <scope>NUCLEOTIDE SEQUENCE</scope>
</reference>
<keyword evidence="2" id="KW-0862">Zinc</keyword>
<protein>
    <recommendedName>
        <fullName evidence="4">RING-type domain-containing protein</fullName>
    </recommendedName>
</protein>
<dbReference type="InterPro" id="IPR001841">
    <property type="entry name" value="Znf_RING"/>
</dbReference>